<dbReference type="GO" id="GO:0005886">
    <property type="term" value="C:plasma membrane"/>
    <property type="evidence" value="ECO:0007669"/>
    <property type="project" value="TreeGrafter"/>
</dbReference>
<evidence type="ECO:0000256" key="4">
    <source>
        <dbReference type="ARBA" id="ARBA00022692"/>
    </source>
</evidence>
<dbReference type="InterPro" id="IPR022357">
    <property type="entry name" value="MIP_CS"/>
</dbReference>
<dbReference type="PANTHER" id="PTHR43829">
    <property type="entry name" value="AQUAPORIN OR AQUAGLYCEROPORIN RELATED"/>
    <property type="match status" value="1"/>
</dbReference>
<comment type="similarity">
    <text evidence="2 7">Belongs to the MIP/aquaporin (TC 1.A.8) family.</text>
</comment>
<dbReference type="InterPro" id="IPR000425">
    <property type="entry name" value="MIP"/>
</dbReference>
<evidence type="ECO:0000256" key="3">
    <source>
        <dbReference type="ARBA" id="ARBA00022448"/>
    </source>
</evidence>
<keyword evidence="4 7" id="KW-0812">Transmembrane</keyword>
<dbReference type="Gene3D" id="1.20.1080.10">
    <property type="entry name" value="Glycerol uptake facilitator protein"/>
    <property type="match status" value="1"/>
</dbReference>
<dbReference type="CDD" id="cd00333">
    <property type="entry name" value="MIP"/>
    <property type="match status" value="1"/>
</dbReference>
<proteinExistence type="inferred from homology"/>
<dbReference type="InterPro" id="IPR023271">
    <property type="entry name" value="Aquaporin-like"/>
</dbReference>
<evidence type="ECO:0000313" key="9">
    <source>
        <dbReference type="EMBL" id="CAD8828608.1"/>
    </source>
</evidence>
<organism evidence="9">
    <name type="scientific">Noctiluca scintillans</name>
    <name type="common">Sea sparkle</name>
    <name type="synonym">Red tide dinoflagellate</name>
    <dbReference type="NCBI Taxonomy" id="2966"/>
    <lineage>
        <taxon>Eukaryota</taxon>
        <taxon>Sar</taxon>
        <taxon>Alveolata</taxon>
        <taxon>Dinophyceae</taxon>
        <taxon>Noctilucales</taxon>
        <taxon>Noctilucaceae</taxon>
        <taxon>Noctiluca</taxon>
    </lineage>
</organism>
<protein>
    <recommendedName>
        <fullName evidence="10">Aquaporin</fullName>
    </recommendedName>
</protein>
<evidence type="ECO:0000256" key="6">
    <source>
        <dbReference type="ARBA" id="ARBA00023136"/>
    </source>
</evidence>
<feature type="transmembrane region" description="Helical" evidence="8">
    <location>
        <begin position="70"/>
        <end position="92"/>
    </location>
</feature>
<evidence type="ECO:0000256" key="7">
    <source>
        <dbReference type="RuleBase" id="RU000477"/>
    </source>
</evidence>
<keyword evidence="3 7" id="KW-0813">Transport</keyword>
<dbReference type="PANTHER" id="PTHR43829:SF9">
    <property type="entry name" value="AQUAPORIN-9"/>
    <property type="match status" value="1"/>
</dbReference>
<gene>
    <name evidence="9" type="ORF">NSCI0253_LOCUS2954</name>
</gene>
<dbReference type="PROSITE" id="PS00221">
    <property type="entry name" value="MIP"/>
    <property type="match status" value="1"/>
</dbReference>
<keyword evidence="6 8" id="KW-0472">Membrane</keyword>
<feature type="transmembrane region" description="Helical" evidence="8">
    <location>
        <begin position="268"/>
        <end position="286"/>
    </location>
</feature>
<comment type="subcellular location">
    <subcellularLocation>
        <location evidence="1">Membrane</location>
        <topology evidence="1">Multi-pass membrane protein</topology>
    </subcellularLocation>
</comment>
<feature type="transmembrane region" description="Helical" evidence="8">
    <location>
        <begin position="45"/>
        <end position="64"/>
    </location>
</feature>
<dbReference type="EMBL" id="HBFQ01004234">
    <property type="protein sequence ID" value="CAD8828608.1"/>
    <property type="molecule type" value="Transcribed_RNA"/>
</dbReference>
<evidence type="ECO:0008006" key="10">
    <source>
        <dbReference type="Google" id="ProtNLM"/>
    </source>
</evidence>
<feature type="transmembrane region" description="Helical" evidence="8">
    <location>
        <begin position="215"/>
        <end position="234"/>
    </location>
</feature>
<reference evidence="9" key="1">
    <citation type="submission" date="2021-01" db="EMBL/GenBank/DDBJ databases">
        <authorList>
            <person name="Corre E."/>
            <person name="Pelletier E."/>
            <person name="Niang G."/>
            <person name="Scheremetjew M."/>
            <person name="Finn R."/>
            <person name="Kale V."/>
            <person name="Holt S."/>
            <person name="Cochrane G."/>
            <person name="Meng A."/>
            <person name="Brown T."/>
            <person name="Cohen L."/>
        </authorList>
    </citation>
    <scope>NUCLEOTIDE SEQUENCE</scope>
</reference>
<sequence length="309" mass="32460">MPECQSQGKAATFGPILDRLLPDKTRETMKETGLAKLLHQCMAEFFGTLFIVLFGVGSVCSAVSSGMLMGLWQVAVVWGFGVALAIYATAAVSSAHLNPAVTLACAVTGRFPFRLVVPYWVAQMLGGFVGGLINLSVFGPLINAMEAANGNGSDHGVTTAMMFGEYFPHPGLPGTVPDVSVGHALGVEAWGTGILMFIILVLTDPSNCCLRNKDAAPFLIGFTVAVLISCYAPLTQAGFNPARDLGPRLAAAVAGWGETAIPGPRSGFWVYVLGPMLGAPLGAVLYDQTLGPAMNMGHRRGVCCKHERD</sequence>
<evidence type="ECO:0000256" key="8">
    <source>
        <dbReference type="SAM" id="Phobius"/>
    </source>
</evidence>
<name>A0A7S1EWK6_NOCSC</name>
<dbReference type="NCBIfam" id="TIGR00861">
    <property type="entry name" value="MIP"/>
    <property type="match status" value="1"/>
</dbReference>
<evidence type="ECO:0000256" key="5">
    <source>
        <dbReference type="ARBA" id="ARBA00022989"/>
    </source>
</evidence>
<dbReference type="GO" id="GO:0015254">
    <property type="term" value="F:glycerol channel activity"/>
    <property type="evidence" value="ECO:0007669"/>
    <property type="project" value="TreeGrafter"/>
</dbReference>
<evidence type="ECO:0000256" key="1">
    <source>
        <dbReference type="ARBA" id="ARBA00004141"/>
    </source>
</evidence>
<accession>A0A7S1EWK6</accession>
<dbReference type="AlphaFoldDB" id="A0A7S1EWK6"/>
<dbReference type="Pfam" id="PF00230">
    <property type="entry name" value="MIP"/>
    <property type="match status" value="1"/>
</dbReference>
<keyword evidence="5 8" id="KW-1133">Transmembrane helix</keyword>
<feature type="transmembrane region" description="Helical" evidence="8">
    <location>
        <begin position="113"/>
        <end position="133"/>
    </location>
</feature>
<dbReference type="InterPro" id="IPR050363">
    <property type="entry name" value="MIP/Aquaporin"/>
</dbReference>
<dbReference type="SUPFAM" id="SSF81338">
    <property type="entry name" value="Aquaporin-like"/>
    <property type="match status" value="1"/>
</dbReference>
<dbReference type="PRINTS" id="PR00783">
    <property type="entry name" value="MINTRINSICP"/>
</dbReference>
<evidence type="ECO:0000256" key="2">
    <source>
        <dbReference type="ARBA" id="ARBA00006175"/>
    </source>
</evidence>
<feature type="transmembrane region" description="Helical" evidence="8">
    <location>
        <begin position="181"/>
        <end position="203"/>
    </location>
</feature>
<dbReference type="GO" id="GO:0015250">
    <property type="term" value="F:water channel activity"/>
    <property type="evidence" value="ECO:0007669"/>
    <property type="project" value="TreeGrafter"/>
</dbReference>